<dbReference type="SUPFAM" id="SSF53335">
    <property type="entry name" value="S-adenosyl-L-methionine-dependent methyltransferases"/>
    <property type="match status" value="1"/>
</dbReference>
<dbReference type="RefSeq" id="WP_251810082.1">
    <property type="nucleotide sequence ID" value="NZ_CP101527.1"/>
</dbReference>
<keyword evidence="3" id="KW-1185">Reference proteome</keyword>
<organism evidence="2 3">
    <name type="scientific">Alkalimarinus sediminis</name>
    <dbReference type="NCBI Taxonomy" id="1632866"/>
    <lineage>
        <taxon>Bacteria</taxon>
        <taxon>Pseudomonadati</taxon>
        <taxon>Pseudomonadota</taxon>
        <taxon>Gammaproteobacteria</taxon>
        <taxon>Alteromonadales</taxon>
        <taxon>Alteromonadaceae</taxon>
        <taxon>Alkalimarinus</taxon>
    </lineage>
</organism>
<evidence type="ECO:0000313" key="3">
    <source>
        <dbReference type="Proteomes" id="UP001164472"/>
    </source>
</evidence>
<dbReference type="Gene3D" id="3.40.50.150">
    <property type="entry name" value="Vaccinia Virus protein VP39"/>
    <property type="match status" value="1"/>
</dbReference>
<accession>A0A9E8HHA3</accession>
<dbReference type="Proteomes" id="UP001164472">
    <property type="component" value="Chromosome"/>
</dbReference>
<protein>
    <recommendedName>
        <fullName evidence="1">Tellurite resistance methyltransferase TehB-like domain-containing protein</fullName>
    </recommendedName>
</protein>
<gene>
    <name evidence="2" type="ORF">NNL22_16790</name>
</gene>
<evidence type="ECO:0000313" key="2">
    <source>
        <dbReference type="EMBL" id="UZW74655.1"/>
    </source>
</evidence>
<dbReference type="InterPro" id="IPR029063">
    <property type="entry name" value="SAM-dependent_MTases_sf"/>
</dbReference>
<dbReference type="EMBL" id="CP101527">
    <property type="protein sequence ID" value="UZW74655.1"/>
    <property type="molecule type" value="Genomic_DNA"/>
</dbReference>
<dbReference type="InterPro" id="IPR015985">
    <property type="entry name" value="TehB-like_dom"/>
</dbReference>
<dbReference type="KEGG" id="asem:NNL22_16790"/>
<evidence type="ECO:0000259" key="1">
    <source>
        <dbReference type="Pfam" id="PF03848"/>
    </source>
</evidence>
<dbReference type="Pfam" id="PF03848">
    <property type="entry name" value="TehB"/>
    <property type="match status" value="1"/>
</dbReference>
<proteinExistence type="predicted"/>
<sequence length="181" mass="20169">MHSSLIEQHLAELEQCATQGSILDLACGQGRNGLFLANKGLGVTFADRSENSLDQVSQTLSAIGGSSQLWPVDLELPGKNPFEGTQFSAALVFRYLYRPLIPQLMEAIIPGGIVIYETFTLENRQFGRPNNPQFLLKSGELEDWFNEWETLHYFEGVLSDPDRAIAQIVCRKPITKKSSSH</sequence>
<feature type="domain" description="Tellurite resistance methyltransferase TehB-like" evidence="1">
    <location>
        <begin position="16"/>
        <end position="157"/>
    </location>
</feature>
<reference evidence="2" key="1">
    <citation type="submission" date="2022-07" db="EMBL/GenBank/DDBJ databases">
        <title>Alkalimarinus sp. nov., isolated from gut of a Alitta virens.</title>
        <authorList>
            <person name="Yang A.I."/>
            <person name="Shin N.-R."/>
        </authorList>
    </citation>
    <scope>NUCLEOTIDE SEQUENCE</scope>
    <source>
        <strain evidence="2">FA028</strain>
    </source>
</reference>
<dbReference type="AlphaFoldDB" id="A0A9E8HHA3"/>
<name>A0A9E8HHA3_9ALTE</name>